<keyword evidence="3" id="KW-1185">Reference proteome</keyword>
<evidence type="ECO:0000313" key="2">
    <source>
        <dbReference type="EMBL" id="SOY28531.1"/>
    </source>
</evidence>
<proteinExistence type="predicted"/>
<dbReference type="Proteomes" id="UP000236311">
    <property type="component" value="Unassembled WGS sequence"/>
</dbReference>
<accession>A0A2K4ZDL4</accession>
<dbReference type="EMBL" id="OFSM01000005">
    <property type="protein sequence ID" value="SOY28531.1"/>
    <property type="molecule type" value="Genomic_DNA"/>
</dbReference>
<organism evidence="2 3">
    <name type="scientific">Acetatifactor muris</name>
    <dbReference type="NCBI Taxonomy" id="879566"/>
    <lineage>
        <taxon>Bacteria</taxon>
        <taxon>Bacillati</taxon>
        <taxon>Bacillota</taxon>
        <taxon>Clostridia</taxon>
        <taxon>Lachnospirales</taxon>
        <taxon>Lachnospiraceae</taxon>
        <taxon>Acetatifactor</taxon>
    </lineage>
</organism>
<gene>
    <name evidence="2" type="ORF">AMURIS_01241</name>
</gene>
<dbReference type="AlphaFoldDB" id="A0A2K4ZDL4"/>
<evidence type="ECO:0000313" key="3">
    <source>
        <dbReference type="Proteomes" id="UP000236311"/>
    </source>
</evidence>
<name>A0A2K4ZDL4_9FIRM</name>
<dbReference type="Pfam" id="PF08909">
    <property type="entry name" value="DUF1854"/>
    <property type="match status" value="1"/>
</dbReference>
<feature type="domain" description="DUF1854" evidence="1">
    <location>
        <begin position="61"/>
        <end position="189"/>
    </location>
</feature>
<sequence length="192" mass="22457">MEGQENTRVDLLDLEEFDEEALRKESEELLEMRFLTGENAQFARTAGGFVSLKTKEKEYDRVGVYLTFPLTNPEEFISIREADEKAKEIGMIEKLSQLPKEQQEMLREQIKLRYFMPAITKVMDVRDEYGHAYWNVMTTFGACRFTTQMSGDAVIHLSDSRLLVTDIDGNRYEIPDFYQLSVIERKKLDLFI</sequence>
<dbReference type="RefSeq" id="WP_103238611.1">
    <property type="nucleotide sequence ID" value="NZ_CANRXC010000001.1"/>
</dbReference>
<reference evidence="2 3" key="1">
    <citation type="submission" date="2018-01" db="EMBL/GenBank/DDBJ databases">
        <authorList>
            <person name="Gaut B.S."/>
            <person name="Morton B.R."/>
            <person name="Clegg M.T."/>
            <person name="Duvall M.R."/>
        </authorList>
    </citation>
    <scope>NUCLEOTIDE SEQUENCE [LARGE SCALE GENOMIC DNA]</scope>
    <source>
        <strain evidence="2">GP69</strain>
    </source>
</reference>
<dbReference type="InterPro" id="IPR015005">
    <property type="entry name" value="DUF1854"/>
</dbReference>
<dbReference type="OrthoDB" id="9796887at2"/>
<protein>
    <recommendedName>
        <fullName evidence="1">DUF1854 domain-containing protein</fullName>
    </recommendedName>
</protein>
<evidence type="ECO:0000259" key="1">
    <source>
        <dbReference type="Pfam" id="PF08909"/>
    </source>
</evidence>